<accession>A0ABX1H248</accession>
<evidence type="ECO:0000256" key="2">
    <source>
        <dbReference type="ARBA" id="ARBA00022801"/>
    </source>
</evidence>
<dbReference type="PRINTS" id="PR00502">
    <property type="entry name" value="NUDIXFAMILY"/>
</dbReference>
<evidence type="ECO:0000256" key="3">
    <source>
        <dbReference type="RuleBase" id="RU003476"/>
    </source>
</evidence>
<dbReference type="Pfam" id="PF00293">
    <property type="entry name" value="NUDIX"/>
    <property type="match status" value="1"/>
</dbReference>
<evidence type="ECO:0000256" key="1">
    <source>
        <dbReference type="ARBA" id="ARBA00005582"/>
    </source>
</evidence>
<dbReference type="InterPro" id="IPR015797">
    <property type="entry name" value="NUDIX_hydrolase-like_dom_sf"/>
</dbReference>
<evidence type="ECO:0000259" key="4">
    <source>
        <dbReference type="PROSITE" id="PS51462"/>
    </source>
</evidence>
<evidence type="ECO:0000313" key="6">
    <source>
        <dbReference type="Proteomes" id="UP000772196"/>
    </source>
</evidence>
<feature type="domain" description="Nudix hydrolase" evidence="4">
    <location>
        <begin position="16"/>
        <end position="137"/>
    </location>
</feature>
<reference evidence="5 6" key="1">
    <citation type="submission" date="2020-04" db="EMBL/GenBank/DDBJ databases">
        <title>Phylogenetic Diversity and Antibacterial Activity against Ralstonia solanacearum of Endophytic Actinomycete Isolated from Moss.</title>
        <authorList>
            <person name="Zhuang X."/>
        </authorList>
    </citation>
    <scope>NUCLEOTIDE SEQUENCE [LARGE SCALE GENOMIC DNA]</scope>
    <source>
        <strain evidence="5 6">LD120</strain>
    </source>
</reference>
<keyword evidence="2 3" id="KW-0378">Hydrolase</keyword>
<dbReference type="EMBL" id="JAAWWP010000007">
    <property type="protein sequence ID" value="NKI42447.1"/>
    <property type="molecule type" value="Genomic_DNA"/>
</dbReference>
<comment type="caution">
    <text evidence="5">The sequence shown here is derived from an EMBL/GenBank/DDBJ whole genome shotgun (WGS) entry which is preliminary data.</text>
</comment>
<comment type="similarity">
    <text evidence="1 3">Belongs to the Nudix hydrolase family.</text>
</comment>
<dbReference type="InterPro" id="IPR020084">
    <property type="entry name" value="NUDIX_hydrolase_CS"/>
</dbReference>
<organism evidence="5 6">
    <name type="scientific">Streptomyces physcomitrii</name>
    <dbReference type="NCBI Taxonomy" id="2724184"/>
    <lineage>
        <taxon>Bacteria</taxon>
        <taxon>Bacillati</taxon>
        <taxon>Actinomycetota</taxon>
        <taxon>Actinomycetes</taxon>
        <taxon>Kitasatosporales</taxon>
        <taxon>Streptomycetaceae</taxon>
        <taxon>Streptomyces</taxon>
    </lineage>
</organism>
<name>A0ABX1H248_9ACTN</name>
<evidence type="ECO:0000313" key="5">
    <source>
        <dbReference type="EMBL" id="NKI42447.1"/>
    </source>
</evidence>
<dbReference type="PANTHER" id="PTHR43736:SF1">
    <property type="entry name" value="DIHYDRONEOPTERIN TRIPHOSPHATE DIPHOSPHATASE"/>
    <property type="match status" value="1"/>
</dbReference>
<gene>
    <name evidence="5" type="ORF">HFV08_14620</name>
</gene>
<sequence length="155" mass="16966">MLLHMSNSAREAPSTPLHSVSVAGAVVREDGRLLAIRRADNGNWELPGGVLELTETPEDGVRREVREETGIHIEVDRLTGVYKNTTRGIVALVFRCKPSGGTETTSSESSAVEWLTPAEITERMSEAYAIRLLDALDSDGPHVRSHDGTYLRATR</sequence>
<dbReference type="PROSITE" id="PS51462">
    <property type="entry name" value="NUDIX"/>
    <property type="match status" value="1"/>
</dbReference>
<dbReference type="RefSeq" id="WP_168539533.1">
    <property type="nucleotide sequence ID" value="NZ_JAAWWP010000007.1"/>
</dbReference>
<dbReference type="PROSITE" id="PS00893">
    <property type="entry name" value="NUDIX_BOX"/>
    <property type="match status" value="1"/>
</dbReference>
<keyword evidence="6" id="KW-1185">Reference proteome</keyword>
<dbReference type="InterPro" id="IPR000086">
    <property type="entry name" value="NUDIX_hydrolase_dom"/>
</dbReference>
<dbReference type="Gene3D" id="3.90.79.10">
    <property type="entry name" value="Nucleoside Triphosphate Pyrophosphohydrolase"/>
    <property type="match status" value="1"/>
</dbReference>
<dbReference type="SUPFAM" id="SSF55811">
    <property type="entry name" value="Nudix"/>
    <property type="match status" value="1"/>
</dbReference>
<proteinExistence type="inferred from homology"/>
<dbReference type="Proteomes" id="UP000772196">
    <property type="component" value="Unassembled WGS sequence"/>
</dbReference>
<dbReference type="PANTHER" id="PTHR43736">
    <property type="entry name" value="ADP-RIBOSE PYROPHOSPHATASE"/>
    <property type="match status" value="1"/>
</dbReference>
<protein>
    <submittedName>
        <fullName evidence="5">NUDIX domain-containing protein</fullName>
    </submittedName>
</protein>
<dbReference type="InterPro" id="IPR020476">
    <property type="entry name" value="Nudix_hydrolase"/>
</dbReference>